<dbReference type="InterPro" id="IPR036278">
    <property type="entry name" value="Sialidase_sf"/>
</dbReference>
<keyword evidence="3" id="KW-0378">Hydrolase</keyword>
<dbReference type="GO" id="GO:0016787">
    <property type="term" value="F:hydrolase activity"/>
    <property type="evidence" value="ECO:0007669"/>
    <property type="project" value="UniProtKB-KW"/>
</dbReference>
<proteinExistence type="predicted"/>
<keyword evidence="4" id="KW-1185">Reference proteome</keyword>
<dbReference type="AlphaFoldDB" id="A0AAD6XSF9"/>
<name>A0AAD6XSF9_9AGAR</name>
<evidence type="ECO:0000313" key="4">
    <source>
        <dbReference type="Proteomes" id="UP001222325"/>
    </source>
</evidence>
<feature type="compositionally biased region" description="Polar residues" evidence="1">
    <location>
        <begin position="176"/>
        <end position="190"/>
    </location>
</feature>
<feature type="signal peptide" evidence="2">
    <location>
        <begin position="1"/>
        <end position="17"/>
    </location>
</feature>
<gene>
    <name evidence="3" type="ORF">B0H15DRAFT_980552</name>
</gene>
<evidence type="ECO:0000256" key="1">
    <source>
        <dbReference type="SAM" id="MobiDB-lite"/>
    </source>
</evidence>
<protein>
    <submittedName>
        <fullName evidence="3">Glycoside hydrolase family 93 protein</fullName>
    </submittedName>
</protein>
<organism evidence="3 4">
    <name type="scientific">Mycena belliarum</name>
    <dbReference type="NCBI Taxonomy" id="1033014"/>
    <lineage>
        <taxon>Eukaryota</taxon>
        <taxon>Fungi</taxon>
        <taxon>Dikarya</taxon>
        <taxon>Basidiomycota</taxon>
        <taxon>Agaricomycotina</taxon>
        <taxon>Agaricomycetes</taxon>
        <taxon>Agaricomycetidae</taxon>
        <taxon>Agaricales</taxon>
        <taxon>Marasmiineae</taxon>
        <taxon>Mycenaceae</taxon>
        <taxon>Mycena</taxon>
    </lineage>
</organism>
<dbReference type="Gene3D" id="2.120.10.10">
    <property type="match status" value="1"/>
</dbReference>
<accession>A0AAD6XSF9</accession>
<feature type="region of interest" description="Disordered" evidence="1">
    <location>
        <begin position="176"/>
        <end position="195"/>
    </location>
</feature>
<keyword evidence="2" id="KW-0732">Signal</keyword>
<evidence type="ECO:0000256" key="2">
    <source>
        <dbReference type="SAM" id="SignalP"/>
    </source>
</evidence>
<dbReference type="Proteomes" id="UP001222325">
    <property type="component" value="Unassembled WGS sequence"/>
</dbReference>
<dbReference type="PANTHER" id="PTHR38792:SF3">
    <property type="entry name" value="BNR_ASP-BOX REPEAT DOMAIN PROTEIN (AFU_ORTHOLOGUE AFUA_7G06430)-RELATED"/>
    <property type="match status" value="1"/>
</dbReference>
<sequence>MKLLLLISTLGLSTVSATNISLSPSGGGTYPRLAHLADGSVLGGFTSFRIGAQYLTAVRSTDGGRTWSAWGVISTGTSDINDLDNIALIQLANGDVISTFRNHDKTTARVYTWYRITACISHDSGKTWAFFSQVGDRAANGGNGLWEPFMWISKSGALQVCYASENASNDQDILMRSSTNGGPRQQSTTGRDGMPACTDFTTASGAARVLCVFETTEGTGLFTVKSVLSSDDVGAPYVVTNTSGTLAFSVTTDEDTSAHAWSALFPSQASDPPAWGQKTTVLGTGTVWPSLYSRLDGSNIVLGCGDLDGVKFDNSLSRYLRLDTA</sequence>
<dbReference type="PANTHER" id="PTHR38792">
    <property type="entry name" value="BNR/ASP-BOX REPEAT DOMAIN PROTEIN (AFU_ORTHOLOGUE AFUA_7G06430)-RELATED"/>
    <property type="match status" value="1"/>
</dbReference>
<feature type="chain" id="PRO_5042140293" evidence="2">
    <location>
        <begin position="18"/>
        <end position="325"/>
    </location>
</feature>
<dbReference type="CDD" id="cd15482">
    <property type="entry name" value="Sialidase_non-viral"/>
    <property type="match status" value="1"/>
</dbReference>
<comment type="caution">
    <text evidence="3">The sequence shown here is derived from an EMBL/GenBank/DDBJ whole genome shotgun (WGS) entry which is preliminary data.</text>
</comment>
<evidence type="ECO:0000313" key="3">
    <source>
        <dbReference type="EMBL" id="KAJ7089766.1"/>
    </source>
</evidence>
<dbReference type="EMBL" id="JARJCN010000023">
    <property type="protein sequence ID" value="KAJ7089766.1"/>
    <property type="molecule type" value="Genomic_DNA"/>
</dbReference>
<dbReference type="SUPFAM" id="SSF50939">
    <property type="entry name" value="Sialidases"/>
    <property type="match status" value="1"/>
</dbReference>
<reference evidence="3" key="1">
    <citation type="submission" date="2023-03" db="EMBL/GenBank/DDBJ databases">
        <title>Massive genome expansion in bonnet fungi (Mycena s.s.) driven by repeated elements and novel gene families across ecological guilds.</title>
        <authorList>
            <consortium name="Lawrence Berkeley National Laboratory"/>
            <person name="Harder C.B."/>
            <person name="Miyauchi S."/>
            <person name="Viragh M."/>
            <person name="Kuo A."/>
            <person name="Thoen E."/>
            <person name="Andreopoulos B."/>
            <person name="Lu D."/>
            <person name="Skrede I."/>
            <person name="Drula E."/>
            <person name="Henrissat B."/>
            <person name="Morin E."/>
            <person name="Kohler A."/>
            <person name="Barry K."/>
            <person name="LaButti K."/>
            <person name="Morin E."/>
            <person name="Salamov A."/>
            <person name="Lipzen A."/>
            <person name="Mereny Z."/>
            <person name="Hegedus B."/>
            <person name="Baldrian P."/>
            <person name="Stursova M."/>
            <person name="Weitz H."/>
            <person name="Taylor A."/>
            <person name="Grigoriev I.V."/>
            <person name="Nagy L.G."/>
            <person name="Martin F."/>
            <person name="Kauserud H."/>
        </authorList>
    </citation>
    <scope>NUCLEOTIDE SEQUENCE</scope>
    <source>
        <strain evidence="3">CBHHK173m</strain>
    </source>
</reference>